<dbReference type="SUPFAM" id="SSF52540">
    <property type="entry name" value="P-loop containing nucleoside triphosphate hydrolases"/>
    <property type="match status" value="2"/>
</dbReference>
<dbReference type="AlphaFoldDB" id="A0A848M9G3"/>
<accession>A0A848M9G3</accession>
<reference evidence="1 2" key="1">
    <citation type="submission" date="2020-04" db="EMBL/GenBank/DDBJ databases">
        <title>Paenibacillus algicola sp. nov., a novel marine bacterium producing alginate lyase.</title>
        <authorList>
            <person name="Huang H."/>
        </authorList>
    </citation>
    <scope>NUCLEOTIDE SEQUENCE [LARGE SCALE GENOMIC DNA]</scope>
    <source>
        <strain evidence="1 2">L7-75</strain>
    </source>
</reference>
<evidence type="ECO:0000313" key="2">
    <source>
        <dbReference type="Proteomes" id="UP000565468"/>
    </source>
</evidence>
<dbReference type="RefSeq" id="WP_169506472.1">
    <property type="nucleotide sequence ID" value="NZ_JABBPN010000021.1"/>
</dbReference>
<dbReference type="Proteomes" id="UP000565468">
    <property type="component" value="Unassembled WGS sequence"/>
</dbReference>
<keyword evidence="2" id="KW-1185">Reference proteome</keyword>
<name>A0A848M9G3_PAELE</name>
<dbReference type="InterPro" id="IPR027417">
    <property type="entry name" value="P-loop_NTPase"/>
</dbReference>
<evidence type="ECO:0000313" key="1">
    <source>
        <dbReference type="EMBL" id="NMO97697.1"/>
    </source>
</evidence>
<dbReference type="Gene3D" id="3.40.50.300">
    <property type="entry name" value="P-loop containing nucleotide triphosphate hydrolases"/>
    <property type="match status" value="1"/>
</dbReference>
<evidence type="ECO:0008006" key="3">
    <source>
        <dbReference type="Google" id="ProtNLM"/>
    </source>
</evidence>
<gene>
    <name evidence="1" type="ORF">HII30_18190</name>
</gene>
<proteinExistence type="predicted"/>
<dbReference type="NCBIfam" id="NF005250">
    <property type="entry name" value="PRK06761.1"/>
    <property type="match status" value="1"/>
</dbReference>
<sequence>MNTKLILIEGLPGSGKSTIAHMVFDIFADRGVEAQLFQEGNVDHPADYEGVSFYRQEEFHQLLLELEESRDMLANTSLSYGNDYLIPYRKIQHELGTDFPVELLHALFKKDIYELPFYENVRLITERWKSFVKDALQDDTIHIFECCFIQNPLTIGTVKYNVRQSEVMDYVFQLEELIKPLNPLLIYIDKQDIRSVFEKAVHERPQEWANGFMEYYTGQGFGQMQGYSGFDGTVQVLQERKKIELEIYDLLKINKQKIDNSQYDLATCKEKIKEILGKEIST</sequence>
<comment type="caution">
    <text evidence="1">The sequence shown here is derived from an EMBL/GenBank/DDBJ whole genome shotgun (WGS) entry which is preliminary data.</text>
</comment>
<organism evidence="1 2">
    <name type="scientific">Paenibacillus lemnae</name>
    <dbReference type="NCBI Taxonomy" id="1330551"/>
    <lineage>
        <taxon>Bacteria</taxon>
        <taxon>Bacillati</taxon>
        <taxon>Bacillota</taxon>
        <taxon>Bacilli</taxon>
        <taxon>Bacillales</taxon>
        <taxon>Paenibacillaceae</taxon>
        <taxon>Paenibacillus</taxon>
    </lineage>
</organism>
<dbReference type="EMBL" id="JABBPN010000021">
    <property type="protein sequence ID" value="NMO97697.1"/>
    <property type="molecule type" value="Genomic_DNA"/>
</dbReference>
<protein>
    <recommendedName>
        <fullName evidence="3">Adenylyl-sulfate kinase</fullName>
    </recommendedName>
</protein>